<dbReference type="AlphaFoldDB" id="A0A5B8VG45"/>
<evidence type="ECO:0000256" key="2">
    <source>
        <dbReference type="ARBA" id="ARBA00004651"/>
    </source>
</evidence>
<organism evidence="11 12">
    <name type="scientific">Panacibacter ginsenosidivorans</name>
    <dbReference type="NCBI Taxonomy" id="1813871"/>
    <lineage>
        <taxon>Bacteria</taxon>
        <taxon>Pseudomonadati</taxon>
        <taxon>Bacteroidota</taxon>
        <taxon>Chitinophagia</taxon>
        <taxon>Chitinophagales</taxon>
        <taxon>Chitinophagaceae</taxon>
        <taxon>Panacibacter</taxon>
    </lineage>
</organism>
<keyword evidence="7 10" id="KW-0812">Transmembrane</keyword>
<evidence type="ECO:0000313" key="11">
    <source>
        <dbReference type="EMBL" id="QEC70239.1"/>
    </source>
</evidence>
<evidence type="ECO:0000256" key="10">
    <source>
        <dbReference type="SAM" id="Phobius"/>
    </source>
</evidence>
<evidence type="ECO:0000256" key="9">
    <source>
        <dbReference type="ARBA" id="ARBA00023136"/>
    </source>
</evidence>
<evidence type="ECO:0000256" key="8">
    <source>
        <dbReference type="ARBA" id="ARBA00022989"/>
    </source>
</evidence>
<dbReference type="GO" id="GO:0005886">
    <property type="term" value="C:plasma membrane"/>
    <property type="evidence" value="ECO:0007669"/>
    <property type="project" value="UniProtKB-SubCell"/>
</dbReference>
<feature type="transmembrane region" description="Helical" evidence="10">
    <location>
        <begin position="178"/>
        <end position="196"/>
    </location>
</feature>
<dbReference type="PANTHER" id="PTHR36122:SF2">
    <property type="entry name" value="NICOTINAMIDE RIBOSIDE TRANSPORTER PNUC"/>
    <property type="match status" value="1"/>
</dbReference>
<dbReference type="KEGG" id="pgin:FRZ67_14665"/>
<name>A0A5B8VG45_9BACT</name>
<evidence type="ECO:0000256" key="4">
    <source>
        <dbReference type="ARBA" id="ARBA00017522"/>
    </source>
</evidence>
<evidence type="ECO:0000256" key="7">
    <source>
        <dbReference type="ARBA" id="ARBA00022692"/>
    </source>
</evidence>
<feature type="transmembrane region" description="Helical" evidence="10">
    <location>
        <begin position="16"/>
        <end position="34"/>
    </location>
</feature>
<comment type="subcellular location">
    <subcellularLocation>
        <location evidence="2">Cell membrane</location>
        <topology evidence="2">Multi-pass membrane protein</topology>
    </subcellularLocation>
</comment>
<proteinExistence type="inferred from homology"/>
<keyword evidence="12" id="KW-1185">Reference proteome</keyword>
<feature type="transmembrane region" description="Helical" evidence="10">
    <location>
        <begin position="67"/>
        <end position="84"/>
    </location>
</feature>
<keyword evidence="8 10" id="KW-1133">Transmembrane helix</keyword>
<dbReference type="OrthoDB" id="9791248at2"/>
<comment type="function">
    <text evidence="1">Required for nicotinamide riboside transport across the inner membrane.</text>
</comment>
<protein>
    <recommendedName>
        <fullName evidence="4">Nicotinamide riboside transporter PnuC</fullName>
    </recommendedName>
</protein>
<dbReference type="NCBIfam" id="TIGR01528">
    <property type="entry name" value="NMN_trans_PnuC"/>
    <property type="match status" value="1"/>
</dbReference>
<dbReference type="EMBL" id="CP042435">
    <property type="protein sequence ID" value="QEC70239.1"/>
    <property type="molecule type" value="Genomic_DNA"/>
</dbReference>
<gene>
    <name evidence="11" type="ORF">FRZ67_14665</name>
</gene>
<evidence type="ECO:0000256" key="3">
    <source>
        <dbReference type="ARBA" id="ARBA00006669"/>
    </source>
</evidence>
<dbReference type="PANTHER" id="PTHR36122">
    <property type="entry name" value="NICOTINAMIDE RIBOSIDE TRANSPORTER PNUC"/>
    <property type="match status" value="1"/>
</dbReference>
<feature type="transmembrane region" description="Helical" evidence="10">
    <location>
        <begin position="104"/>
        <end position="121"/>
    </location>
</feature>
<evidence type="ECO:0000256" key="1">
    <source>
        <dbReference type="ARBA" id="ARBA00002672"/>
    </source>
</evidence>
<sequence>MSLEQITQEFIDGMKTTTWLEYVAVFFGIASVLFSRMENILVYPTGIINTVLYTWFCFSWWNLYAEGSLNFYYTVMSIYGWYVWTRKKEGKVIPITWNNKKDWLISVSFFIISWIALYYILKNHTNSTVPWGDSFASAAAYTGMWQMARKKVENWIWWIITNLVSIPLYFYKGAVFTSVQYVVFLVLAVMGLITWIKKIKPAHA</sequence>
<dbReference type="InterPro" id="IPR006419">
    <property type="entry name" value="NMN_transpt_PnuC"/>
</dbReference>
<keyword evidence="9 10" id="KW-0472">Membrane</keyword>
<dbReference type="Pfam" id="PF04973">
    <property type="entry name" value="NMN_transporter"/>
    <property type="match status" value="1"/>
</dbReference>
<comment type="similarity">
    <text evidence="3">Belongs to the nicotinamide ribonucleoside (NR) uptake permease (TC 4.B.1) family.</text>
</comment>
<feature type="transmembrane region" description="Helical" evidence="10">
    <location>
        <begin position="41"/>
        <end position="61"/>
    </location>
</feature>
<evidence type="ECO:0000256" key="6">
    <source>
        <dbReference type="ARBA" id="ARBA00022475"/>
    </source>
</evidence>
<reference evidence="11 12" key="1">
    <citation type="journal article" date="2016" name="Int. J. Syst. Evol. Microbiol.">
        <title>Panacibacter ginsenosidivorans gen. nov., sp. nov., with ginsenoside converting activity isolated from soil of a ginseng field.</title>
        <authorList>
            <person name="Siddiqi M.Z."/>
            <person name="Muhammad Shafi S."/>
            <person name="Choi K.D."/>
            <person name="Im W.T."/>
        </authorList>
    </citation>
    <scope>NUCLEOTIDE SEQUENCE [LARGE SCALE GENOMIC DNA]</scope>
    <source>
        <strain evidence="11 12">Gsoil1550</strain>
    </source>
</reference>
<keyword evidence="6" id="KW-1003">Cell membrane</keyword>
<evidence type="ECO:0000313" key="12">
    <source>
        <dbReference type="Proteomes" id="UP000321533"/>
    </source>
</evidence>
<keyword evidence="5" id="KW-0813">Transport</keyword>
<dbReference type="GO" id="GO:0034257">
    <property type="term" value="F:nicotinamide riboside transmembrane transporter activity"/>
    <property type="evidence" value="ECO:0007669"/>
    <property type="project" value="InterPro"/>
</dbReference>
<accession>A0A5B8VG45</accession>
<dbReference type="Proteomes" id="UP000321533">
    <property type="component" value="Chromosome"/>
</dbReference>
<evidence type="ECO:0000256" key="5">
    <source>
        <dbReference type="ARBA" id="ARBA00022448"/>
    </source>
</evidence>